<reference evidence="1" key="1">
    <citation type="journal article" date="2014" name="Nat. Commun.">
        <title>Multiple recent horizontal transfers of a large genomic region in cheese making fungi.</title>
        <authorList>
            <person name="Cheeseman K."/>
            <person name="Ropars J."/>
            <person name="Renault P."/>
            <person name="Dupont J."/>
            <person name="Gouzy J."/>
            <person name="Branca A."/>
            <person name="Abraham A.L."/>
            <person name="Ceppi M."/>
            <person name="Conseiller E."/>
            <person name="Debuchy R."/>
            <person name="Malagnac F."/>
            <person name="Goarin A."/>
            <person name="Silar P."/>
            <person name="Lacoste S."/>
            <person name="Sallet E."/>
            <person name="Bensimon A."/>
            <person name="Giraud T."/>
            <person name="Brygoo Y."/>
        </authorList>
    </citation>
    <scope>NUCLEOTIDE SEQUENCE [LARGE SCALE GENOMIC DNA]</scope>
    <source>
        <strain evidence="1">FM164</strain>
    </source>
</reference>
<keyword evidence="2" id="KW-1185">Reference proteome</keyword>
<name>W6QNY4_PENRF</name>
<dbReference type="AlphaFoldDB" id="W6QNY4"/>
<organism evidence="1 2">
    <name type="scientific">Penicillium roqueforti (strain FM164)</name>
    <dbReference type="NCBI Taxonomy" id="1365484"/>
    <lineage>
        <taxon>Eukaryota</taxon>
        <taxon>Fungi</taxon>
        <taxon>Dikarya</taxon>
        <taxon>Ascomycota</taxon>
        <taxon>Pezizomycotina</taxon>
        <taxon>Eurotiomycetes</taxon>
        <taxon>Eurotiomycetidae</taxon>
        <taxon>Eurotiales</taxon>
        <taxon>Aspergillaceae</taxon>
        <taxon>Penicillium</taxon>
    </lineage>
</organism>
<dbReference type="Proteomes" id="UP000030686">
    <property type="component" value="Unassembled WGS sequence"/>
</dbReference>
<protein>
    <submittedName>
        <fullName evidence="1">Uncharacterized protein</fullName>
    </submittedName>
</protein>
<gene>
    <name evidence="1" type="ORF">PROQFM164_S07g000044</name>
</gene>
<sequence length="81" mass="8347">MKAIVIANSAGPLRWALLCLAPWPPKPRPLLPPSSNLAVLPGALNAGSSANSGGSEPLWHQGVPLGVSPVLLLPENPSEVR</sequence>
<proteinExistence type="predicted"/>
<evidence type="ECO:0000313" key="2">
    <source>
        <dbReference type="Proteomes" id="UP000030686"/>
    </source>
</evidence>
<accession>W6QNY4</accession>
<dbReference type="EMBL" id="HG792021">
    <property type="protein sequence ID" value="CDM37696.1"/>
    <property type="molecule type" value="Genomic_DNA"/>
</dbReference>
<evidence type="ECO:0000313" key="1">
    <source>
        <dbReference type="EMBL" id="CDM37696.1"/>
    </source>
</evidence>